<feature type="transmembrane region" description="Helical" evidence="7">
    <location>
        <begin position="27"/>
        <end position="47"/>
    </location>
</feature>
<keyword evidence="4" id="KW-0408">Iron</keyword>
<feature type="transmembrane region" description="Helical" evidence="7">
    <location>
        <begin position="882"/>
        <end position="903"/>
    </location>
</feature>
<evidence type="ECO:0000256" key="6">
    <source>
        <dbReference type="ARBA" id="ARBA00023136"/>
    </source>
</evidence>
<dbReference type="GO" id="GO:0005886">
    <property type="term" value="C:plasma membrane"/>
    <property type="evidence" value="ECO:0007669"/>
    <property type="project" value="UniProtKB-SubCell"/>
</dbReference>
<keyword evidence="7" id="KW-0812">Transmembrane</keyword>
<sequence>MVNFIKRDKDDIYAKPILGFFFKNQKFLLTLKLVVLFIFLYAIYYGFAYTGKDNNFTYAVFWGIFWSLFMVITLPTLGRIFCGICPHGFMGKYITKFGLKKTMPKWMQNRYIGILLLVIGWWGIYYMFPNLYRTPLGTATLFTVMTLISFVVYFLYKDMSYCKYICPIGTLTRAYSKLSFTWLGTYKSACTDCKTFECATACPYNLKPFTFDNRNSMTDCTLCMDCSAACEAISFKTKKPSFSLFSKFQTLKAEVWAFILILASIPITMSFHHGIGRSNAANDMIWSKTAEFLKNYISFGSVDAVGLFAFLYALVFTIIAALIGMFIASKILQKDFKKIFYDLGYSYAPLFILGSIAHSLETFFMRGYERIVEGFAQAFGFNVDVASLANRGDSWLHMFGILKWVAIAWALIILYKRMKLLDANKTRKILAYPFAASLIIFFLSVNLYRGYIIDTYGRASGGHGGHSNHGGAMFQSVSKDKAIILQSGNDKHLCSNCSMNLAKFYKTNHAAHLKDKTKQYCSIHCLSEAKYIKKMPLENLKVVNVSSLKFIDATKAFYVVGSKKKATMSEVSKYAFALKADAMNFVKRYKGRVVNFEEAQKIAMRDFDSPAKDMAKQPSFSSVVYFSDKNPIPKKAKGSHGGHSHGGWGKVPSKKVWPLFEDESNKLNCFDDIKAELYLLDANLSTSKLKQSRDRGCKSVSFQMPENGYYNLFYVDRNIDNKTLYITTSKYEYMRFNHSNDAVYDNEKMAAHSIKEVPFDILRLREEGETFYHRLYSGEKIRFKVLLDSKEIKGANITLSTKTGWSKTIKTDENGVAVFTLIQDYFPDWNKFDRRHQNKFLITATYTKDAKGEYEYEDYENIKYTSTYSSIYYPGDSSYKSYAYGLLAAIFTMILSGFIIYIYRKRREQPFKEVKFNEKN</sequence>
<dbReference type="InterPro" id="IPR052378">
    <property type="entry name" value="NosR_regulator"/>
</dbReference>
<evidence type="ECO:0000256" key="2">
    <source>
        <dbReference type="ARBA" id="ARBA00022475"/>
    </source>
</evidence>
<feature type="transmembrane region" description="Helical" evidence="7">
    <location>
        <begin position="304"/>
        <end position="327"/>
    </location>
</feature>
<dbReference type="InterPro" id="IPR017900">
    <property type="entry name" value="4Fe4S_Fe_S_CS"/>
</dbReference>
<dbReference type="PROSITE" id="PS00198">
    <property type="entry name" value="4FE4S_FER_1"/>
    <property type="match status" value="1"/>
</dbReference>
<feature type="transmembrane region" description="Helical" evidence="7">
    <location>
        <begin position="429"/>
        <end position="448"/>
    </location>
</feature>
<dbReference type="OrthoDB" id="9771372at2"/>
<dbReference type="SUPFAM" id="SSF54862">
    <property type="entry name" value="4Fe-4S ferredoxins"/>
    <property type="match status" value="1"/>
</dbReference>
<comment type="subcellular location">
    <subcellularLocation>
        <location evidence="1">Cell membrane</location>
    </subcellularLocation>
</comment>
<feature type="transmembrane region" description="Helical" evidence="7">
    <location>
        <begin position="339"/>
        <end position="360"/>
    </location>
</feature>
<evidence type="ECO:0000256" key="5">
    <source>
        <dbReference type="ARBA" id="ARBA00023014"/>
    </source>
</evidence>
<dbReference type="Gene3D" id="3.30.70.2050">
    <property type="match status" value="1"/>
</dbReference>
<feature type="transmembrane region" description="Helical" evidence="7">
    <location>
        <begin position="111"/>
        <end position="128"/>
    </location>
</feature>
<protein>
    <submittedName>
        <fullName evidence="9">4Fe-4S binding protein</fullName>
    </submittedName>
</protein>
<dbReference type="KEGG" id="sulg:FJR48_06845"/>
<proteinExistence type="predicted"/>
<dbReference type="Proteomes" id="UP000326944">
    <property type="component" value="Chromosome"/>
</dbReference>
<organism evidence="9 10">
    <name type="scientific">Sulfurimonas lithotrophica</name>
    <dbReference type="NCBI Taxonomy" id="2590022"/>
    <lineage>
        <taxon>Bacteria</taxon>
        <taxon>Pseudomonadati</taxon>
        <taxon>Campylobacterota</taxon>
        <taxon>Epsilonproteobacteria</taxon>
        <taxon>Campylobacterales</taxon>
        <taxon>Sulfurimonadaceae</taxon>
        <taxon>Sulfurimonas</taxon>
    </lineage>
</organism>
<dbReference type="Pfam" id="PF05573">
    <property type="entry name" value="NosL"/>
    <property type="match status" value="1"/>
</dbReference>
<dbReference type="PANTHER" id="PTHR30224">
    <property type="entry name" value="ELECTRON TRANSPORT PROTEIN"/>
    <property type="match status" value="1"/>
</dbReference>
<feature type="transmembrane region" description="Helical" evidence="7">
    <location>
        <begin position="134"/>
        <end position="156"/>
    </location>
</feature>
<evidence type="ECO:0000259" key="8">
    <source>
        <dbReference type="Pfam" id="PF12801"/>
    </source>
</evidence>
<dbReference type="Pfam" id="PF12801">
    <property type="entry name" value="Fer4_5"/>
    <property type="match status" value="2"/>
</dbReference>
<feature type="transmembrane region" description="Helical" evidence="7">
    <location>
        <begin position="395"/>
        <end position="417"/>
    </location>
</feature>
<dbReference type="GO" id="GO:0051536">
    <property type="term" value="F:iron-sulfur cluster binding"/>
    <property type="evidence" value="ECO:0007669"/>
    <property type="project" value="UniProtKB-KW"/>
</dbReference>
<dbReference type="SUPFAM" id="SSF160387">
    <property type="entry name" value="NosL/MerB-like"/>
    <property type="match status" value="1"/>
</dbReference>
<keyword evidence="5" id="KW-0411">Iron-sulfur</keyword>
<dbReference type="RefSeq" id="WP_152307404.1">
    <property type="nucleotide sequence ID" value="NZ_CP043617.1"/>
</dbReference>
<evidence type="ECO:0000256" key="1">
    <source>
        <dbReference type="ARBA" id="ARBA00004236"/>
    </source>
</evidence>
<keyword evidence="7" id="KW-1133">Transmembrane helix</keyword>
<dbReference type="AlphaFoldDB" id="A0A5P8P1F2"/>
<dbReference type="InterPro" id="IPR017896">
    <property type="entry name" value="4Fe4S_Fe-S-bd"/>
</dbReference>
<name>A0A5P8P1F2_9BACT</name>
<reference evidence="9 10" key="1">
    <citation type="submission" date="2019-09" db="EMBL/GenBank/DDBJ databases">
        <title>Sulfurimonas gotlandica sp. nov., a chemoautotrophic and psychrotolerant epsilonproteobacterium isolated from a pelagic redoxcline, and an emended description of the genus Sulfurimonas.</title>
        <authorList>
            <person name="Wang S."/>
            <person name="Jiang L."/>
            <person name="Shao S."/>
        </authorList>
    </citation>
    <scope>NUCLEOTIDE SEQUENCE [LARGE SCALE GENOMIC DNA]</scope>
    <source>
        <strain evidence="9 10">GYSZ_1</strain>
    </source>
</reference>
<feature type="domain" description="4Fe-4S ferredoxin-type" evidence="8">
    <location>
        <begin position="141"/>
        <end position="178"/>
    </location>
</feature>
<evidence type="ECO:0000256" key="7">
    <source>
        <dbReference type="SAM" id="Phobius"/>
    </source>
</evidence>
<feature type="domain" description="4Fe-4S ferredoxin-type" evidence="8">
    <location>
        <begin position="59"/>
        <end position="101"/>
    </location>
</feature>
<dbReference type="PANTHER" id="PTHR30224:SF4">
    <property type="entry name" value="ELECTRON TRANSPORT PROTEIN YCCM-RELATED"/>
    <property type="match status" value="1"/>
</dbReference>
<evidence type="ECO:0000313" key="9">
    <source>
        <dbReference type="EMBL" id="QFR49460.1"/>
    </source>
</evidence>
<keyword evidence="6 7" id="KW-0472">Membrane</keyword>
<evidence type="ECO:0000313" key="10">
    <source>
        <dbReference type="Proteomes" id="UP000326944"/>
    </source>
</evidence>
<keyword evidence="3" id="KW-0479">Metal-binding</keyword>
<keyword evidence="2" id="KW-1003">Cell membrane</keyword>
<evidence type="ECO:0000256" key="3">
    <source>
        <dbReference type="ARBA" id="ARBA00022723"/>
    </source>
</evidence>
<feature type="transmembrane region" description="Helical" evidence="7">
    <location>
        <begin position="255"/>
        <end position="275"/>
    </location>
</feature>
<accession>A0A5P8P1F2</accession>
<feature type="transmembrane region" description="Helical" evidence="7">
    <location>
        <begin position="59"/>
        <end position="90"/>
    </location>
</feature>
<dbReference type="GO" id="GO:0046872">
    <property type="term" value="F:metal ion binding"/>
    <property type="evidence" value="ECO:0007669"/>
    <property type="project" value="UniProtKB-KW"/>
</dbReference>
<dbReference type="EMBL" id="CP043617">
    <property type="protein sequence ID" value="QFR49460.1"/>
    <property type="molecule type" value="Genomic_DNA"/>
</dbReference>
<gene>
    <name evidence="9" type="ORF">FJR48_06845</name>
</gene>
<evidence type="ECO:0000256" key="4">
    <source>
        <dbReference type="ARBA" id="ARBA00023004"/>
    </source>
</evidence>
<dbReference type="InterPro" id="IPR008719">
    <property type="entry name" value="N2O_reductase_NosL"/>
</dbReference>
<keyword evidence="10" id="KW-1185">Reference proteome</keyword>